<evidence type="ECO:0000313" key="3">
    <source>
        <dbReference type="Proteomes" id="UP000274131"/>
    </source>
</evidence>
<dbReference type="EMBL" id="UXUI01007420">
    <property type="protein sequence ID" value="VDD87497.1"/>
    <property type="molecule type" value="Genomic_DNA"/>
</dbReference>
<organism evidence="4">
    <name type="scientific">Enterobius vermicularis</name>
    <name type="common">Human pinworm</name>
    <dbReference type="NCBI Taxonomy" id="51028"/>
    <lineage>
        <taxon>Eukaryota</taxon>
        <taxon>Metazoa</taxon>
        <taxon>Ecdysozoa</taxon>
        <taxon>Nematoda</taxon>
        <taxon>Chromadorea</taxon>
        <taxon>Rhabditida</taxon>
        <taxon>Spirurina</taxon>
        <taxon>Oxyuridomorpha</taxon>
        <taxon>Oxyuroidea</taxon>
        <taxon>Oxyuridae</taxon>
        <taxon>Enterobius</taxon>
    </lineage>
</organism>
<dbReference type="WBParaSite" id="EVEC_0000293201-mRNA-1">
    <property type="protein sequence ID" value="EVEC_0000293201-mRNA-1"/>
    <property type="gene ID" value="EVEC_0000293201"/>
</dbReference>
<dbReference type="STRING" id="51028.A0A0N4UZ91"/>
<protein>
    <submittedName>
        <fullName evidence="4">Dynactin domain-containing protein</fullName>
    </submittedName>
</protein>
<sequence length="610" mass="69856">MEQASLLKNNAVLEEKCRIGDRRFDELNVAYRSLEEQYLQFKSSAEEQYYREIKVRDESIDHMQRRIVDLVHRNESRSSTSEKSDSLNNLSVWDVMPREAQTLFESLRKRYKEVIEVVNMMKAAPFTANTGNDFHRLKPLVDKATSCESLLDKVDSVLHNLSCVSSGTDMLQTGTPLENSLLDGKREETTDVCLKCLVDCLATAVEKGRQQVVLDIQQLLKVLLVEVLRSNGDYSVADKLVKEFFVKVGNLLKEDCEKLERMEEMVHEKDTIIRETGQQKEETLRLLEQKNYECSALRTDLKQSEDNNEILSERNEALENTLKEAKKMLQEKAKYGSMAAEFLNEYDDEIGKLESLRVEQNEKIAEQAGKIEELERLGDQKDAEIDRLKSVVKNYIKKCSTLEEDSKKKEKKASHLKKKYEELKVLFLQVEEAANSIFSKNEGLVDTNTKRQQKIDFLCKFLCRHGVNVERLVTPEIDATDQSSKPKDDLVQQHAEVVMKSGEENLAVSESEMRRLAAVLQKFTFAQQALHVSNTTFPHSEELFFSDLVLRFLLGKALPVKQSGCRMCGRFAGSSGAAWRSKDVDYVNEKEQKCRVDKIELPALDASMTI</sequence>
<evidence type="ECO:0000313" key="4">
    <source>
        <dbReference type="WBParaSite" id="EVEC_0000293201-mRNA-1"/>
    </source>
</evidence>
<name>A0A0N4UZ91_ENTVE</name>
<keyword evidence="1" id="KW-0175">Coiled coil</keyword>
<feature type="coiled-coil region" evidence="1">
    <location>
        <begin position="287"/>
        <end position="426"/>
    </location>
</feature>
<proteinExistence type="predicted"/>
<evidence type="ECO:0000313" key="2">
    <source>
        <dbReference type="EMBL" id="VDD87497.1"/>
    </source>
</evidence>
<reference evidence="4" key="1">
    <citation type="submission" date="2017-02" db="UniProtKB">
        <authorList>
            <consortium name="WormBaseParasite"/>
        </authorList>
    </citation>
    <scope>IDENTIFICATION</scope>
</reference>
<gene>
    <name evidence="2" type="ORF">EVEC_LOCUS2640</name>
</gene>
<dbReference type="AlphaFoldDB" id="A0A0N4UZ91"/>
<evidence type="ECO:0000256" key="1">
    <source>
        <dbReference type="SAM" id="Coils"/>
    </source>
</evidence>
<reference evidence="2 3" key="2">
    <citation type="submission" date="2018-10" db="EMBL/GenBank/DDBJ databases">
        <authorList>
            <consortium name="Pathogen Informatics"/>
        </authorList>
    </citation>
    <scope>NUCLEOTIDE SEQUENCE [LARGE SCALE GENOMIC DNA]</scope>
</reference>
<keyword evidence="3" id="KW-1185">Reference proteome</keyword>
<dbReference type="Proteomes" id="UP000274131">
    <property type="component" value="Unassembled WGS sequence"/>
</dbReference>
<accession>A0A0N4UZ91</accession>